<organism evidence="7 8">
    <name type="scientific">Clostridium moutaii</name>
    <dbReference type="NCBI Taxonomy" id="3240932"/>
    <lineage>
        <taxon>Bacteria</taxon>
        <taxon>Bacillati</taxon>
        <taxon>Bacillota</taxon>
        <taxon>Clostridia</taxon>
        <taxon>Eubacteriales</taxon>
        <taxon>Clostridiaceae</taxon>
        <taxon>Clostridium</taxon>
    </lineage>
</organism>
<dbReference type="SUPFAM" id="SSF53383">
    <property type="entry name" value="PLP-dependent transferases"/>
    <property type="match status" value="1"/>
</dbReference>
<dbReference type="CDD" id="cd07377">
    <property type="entry name" value="WHTH_GntR"/>
    <property type="match status" value="1"/>
</dbReference>
<evidence type="ECO:0000256" key="4">
    <source>
        <dbReference type="ARBA" id="ARBA00023125"/>
    </source>
</evidence>
<keyword evidence="8" id="KW-1185">Reference proteome</keyword>
<dbReference type="Gene3D" id="1.10.10.10">
    <property type="entry name" value="Winged helix-like DNA-binding domain superfamily/Winged helix DNA-binding domain"/>
    <property type="match status" value="1"/>
</dbReference>
<dbReference type="Pfam" id="PF00392">
    <property type="entry name" value="GntR"/>
    <property type="match status" value="1"/>
</dbReference>
<dbReference type="Pfam" id="PF00155">
    <property type="entry name" value="Aminotran_1_2"/>
    <property type="match status" value="1"/>
</dbReference>
<dbReference type="InterPro" id="IPR000524">
    <property type="entry name" value="Tscrpt_reg_HTH_GntR"/>
</dbReference>
<dbReference type="PANTHER" id="PTHR46577:SF1">
    <property type="entry name" value="HTH-TYPE TRANSCRIPTIONAL REGULATORY PROTEIN GABR"/>
    <property type="match status" value="1"/>
</dbReference>
<dbReference type="Gene3D" id="3.90.1150.10">
    <property type="entry name" value="Aspartate Aminotransferase, domain 1"/>
    <property type="match status" value="1"/>
</dbReference>
<keyword evidence="2" id="KW-0663">Pyridoxal phosphate</keyword>
<protein>
    <submittedName>
        <fullName evidence="7">PLP-dependent aminotransferase family protein</fullName>
    </submittedName>
</protein>
<keyword evidence="4" id="KW-0238">DNA-binding</keyword>
<keyword evidence="7" id="KW-0808">Transferase</keyword>
<evidence type="ECO:0000313" key="8">
    <source>
        <dbReference type="Proteomes" id="UP001564657"/>
    </source>
</evidence>
<evidence type="ECO:0000256" key="3">
    <source>
        <dbReference type="ARBA" id="ARBA00023015"/>
    </source>
</evidence>
<evidence type="ECO:0000256" key="1">
    <source>
        <dbReference type="ARBA" id="ARBA00005384"/>
    </source>
</evidence>
<dbReference type="Proteomes" id="UP001564657">
    <property type="component" value="Unassembled WGS sequence"/>
</dbReference>
<evidence type="ECO:0000259" key="6">
    <source>
        <dbReference type="PROSITE" id="PS50949"/>
    </source>
</evidence>
<keyword evidence="7" id="KW-0032">Aminotransferase</keyword>
<reference evidence="7 8" key="1">
    <citation type="submission" date="2024-08" db="EMBL/GenBank/DDBJ databases">
        <title>Clostridium lapicellarii sp. nov., and Clostridium renhuaiense sp. nov., two species isolated from the mud in a fermentation cellar used for producing sauce-flavour Chinese liquors.</title>
        <authorList>
            <person name="Yang F."/>
            <person name="Wang H."/>
            <person name="Chen L.Q."/>
            <person name="Zhou N."/>
            <person name="Lu J.J."/>
            <person name="Pu X.X."/>
            <person name="Wan B."/>
            <person name="Wang L."/>
            <person name="Liu S.J."/>
        </authorList>
    </citation>
    <scope>NUCLEOTIDE SEQUENCE [LARGE SCALE GENOMIC DNA]</scope>
    <source>
        <strain evidence="7 8">MT-5</strain>
    </source>
</reference>
<dbReference type="PRINTS" id="PR00035">
    <property type="entry name" value="HTHGNTR"/>
</dbReference>
<keyword evidence="3" id="KW-0805">Transcription regulation</keyword>
<dbReference type="SUPFAM" id="SSF46785">
    <property type="entry name" value="Winged helix' DNA-binding domain"/>
    <property type="match status" value="1"/>
</dbReference>
<proteinExistence type="inferred from homology"/>
<dbReference type="InterPro" id="IPR004839">
    <property type="entry name" value="Aminotransferase_I/II_large"/>
</dbReference>
<accession>A0ABV4BNB0</accession>
<dbReference type="SMART" id="SM00345">
    <property type="entry name" value="HTH_GNTR"/>
    <property type="match status" value="1"/>
</dbReference>
<dbReference type="InterPro" id="IPR036388">
    <property type="entry name" value="WH-like_DNA-bd_sf"/>
</dbReference>
<dbReference type="PANTHER" id="PTHR46577">
    <property type="entry name" value="HTH-TYPE TRANSCRIPTIONAL REGULATORY PROTEIN GABR"/>
    <property type="match status" value="1"/>
</dbReference>
<comment type="caution">
    <text evidence="7">The sequence shown here is derived from an EMBL/GenBank/DDBJ whole genome shotgun (WGS) entry which is preliminary data.</text>
</comment>
<dbReference type="InterPro" id="IPR015421">
    <property type="entry name" value="PyrdxlP-dep_Trfase_major"/>
</dbReference>
<feature type="domain" description="HTH gntR-type" evidence="6">
    <location>
        <begin position="11"/>
        <end position="79"/>
    </location>
</feature>
<name>A0ABV4BNB0_9CLOT</name>
<dbReference type="RefSeq" id="WP_369704154.1">
    <property type="nucleotide sequence ID" value="NZ_JBGEWD010000007.1"/>
</dbReference>
<gene>
    <name evidence="7" type="ORF">AB8U03_08655</name>
</gene>
<evidence type="ECO:0000256" key="5">
    <source>
        <dbReference type="ARBA" id="ARBA00023163"/>
    </source>
</evidence>
<comment type="similarity">
    <text evidence="1">In the C-terminal section; belongs to the class-I pyridoxal-phosphate-dependent aminotransferase family.</text>
</comment>
<dbReference type="InterPro" id="IPR015422">
    <property type="entry name" value="PyrdxlP-dep_Trfase_small"/>
</dbReference>
<dbReference type="PROSITE" id="PS50949">
    <property type="entry name" value="HTH_GNTR"/>
    <property type="match status" value="1"/>
</dbReference>
<dbReference type="Gene3D" id="3.40.640.10">
    <property type="entry name" value="Type I PLP-dependent aspartate aminotransferase-like (Major domain)"/>
    <property type="match status" value="1"/>
</dbReference>
<evidence type="ECO:0000256" key="2">
    <source>
        <dbReference type="ARBA" id="ARBA00022898"/>
    </source>
</evidence>
<keyword evidence="5" id="KW-0804">Transcription</keyword>
<dbReference type="InterPro" id="IPR036390">
    <property type="entry name" value="WH_DNA-bd_sf"/>
</dbReference>
<evidence type="ECO:0000313" key="7">
    <source>
        <dbReference type="EMBL" id="MEY8000264.1"/>
    </source>
</evidence>
<sequence length="481" mass="55078">MFSDMKITKNKFVYIQLKDYIKGMILKGLLRGGEKLPSSREMAVMLNVSRNTVLYAYEFLQDEGFVYIKKGKGTFVSNVKVDLQGKWNINWKDEINGYGKLSEELDIIKHETKWQSGMISFKSIAPDEKLFNIEEFKKAFLNRMSIEGQKVLNYGYAQGYKSLIEYLLKYMENKGVDIEGKDILITNGFTEGFDLVLSCLTNRGDNILCENPTHNTAIKIMKLHGLNIKGVQVGKEGINLNDLKEKLEREKFKISYFIPSYHNPTGIVMSPEKRVELYNILKNYNVPIIEDGFNEELRYSGAHVSPIAAFSGKGNSVVYIGSFSKILFPGIRIGWILSDKILTGYLESAKRSRNIHTSSLDQAVFYDYLENGNFDKYIKKARRVYREKYEFALECARQYISSREILGEGGLHIFIKLKNINSRELLQRCCERMVIFTPGDVFYVDDGGKDTLRLGFSRVSKKNIKKGFKIIGEEIKKLGGA</sequence>
<dbReference type="GO" id="GO:0008483">
    <property type="term" value="F:transaminase activity"/>
    <property type="evidence" value="ECO:0007669"/>
    <property type="project" value="UniProtKB-KW"/>
</dbReference>
<dbReference type="InterPro" id="IPR015424">
    <property type="entry name" value="PyrdxlP-dep_Trfase"/>
</dbReference>
<dbReference type="EMBL" id="JBGEWD010000007">
    <property type="protein sequence ID" value="MEY8000264.1"/>
    <property type="molecule type" value="Genomic_DNA"/>
</dbReference>
<dbReference type="CDD" id="cd00609">
    <property type="entry name" value="AAT_like"/>
    <property type="match status" value="1"/>
</dbReference>
<dbReference type="InterPro" id="IPR051446">
    <property type="entry name" value="HTH_trans_reg/aminotransferase"/>
</dbReference>